<gene>
    <name evidence="1" type="ORF">IFO69_20190</name>
</gene>
<name>A0ABR9AQN1_9BACT</name>
<dbReference type="Proteomes" id="UP000647133">
    <property type="component" value="Unassembled WGS sequence"/>
</dbReference>
<keyword evidence="2" id="KW-1185">Reference proteome</keyword>
<dbReference type="EMBL" id="JACYTQ010000010">
    <property type="protein sequence ID" value="MBD8491085.1"/>
    <property type="molecule type" value="Genomic_DNA"/>
</dbReference>
<comment type="caution">
    <text evidence="1">The sequence shown here is derived from an EMBL/GenBank/DDBJ whole genome shotgun (WGS) entry which is preliminary data.</text>
</comment>
<evidence type="ECO:0000313" key="1">
    <source>
        <dbReference type="EMBL" id="MBD8491085.1"/>
    </source>
</evidence>
<evidence type="ECO:0000313" key="2">
    <source>
        <dbReference type="Proteomes" id="UP000647133"/>
    </source>
</evidence>
<proteinExistence type="predicted"/>
<organism evidence="1 2">
    <name type="scientific">Echinicola arenosa</name>
    <dbReference type="NCBI Taxonomy" id="2774144"/>
    <lineage>
        <taxon>Bacteria</taxon>
        <taxon>Pseudomonadati</taxon>
        <taxon>Bacteroidota</taxon>
        <taxon>Cytophagia</taxon>
        <taxon>Cytophagales</taxon>
        <taxon>Cyclobacteriaceae</taxon>
        <taxon>Echinicola</taxon>
    </lineage>
</organism>
<reference evidence="1 2" key="1">
    <citation type="submission" date="2020-09" db="EMBL/GenBank/DDBJ databases">
        <title>Echinicola sp. CAU 1574 isolated from sand of Sido Beach.</title>
        <authorList>
            <person name="Kim W."/>
        </authorList>
    </citation>
    <scope>NUCLEOTIDE SEQUENCE [LARGE SCALE GENOMIC DNA]</scope>
    <source>
        <strain evidence="1 2">CAU 1574</strain>
    </source>
</reference>
<sequence>MDVDRLDYRDEIDFIIPRVLDKGLLFDCLDNLEQLYSLEAIQYFCKNSSQVFGNEKIKFLAKKYRLKPKQFLRYDPNIEL</sequence>
<accession>A0ABR9AQN1</accession>
<protein>
    <submittedName>
        <fullName evidence="1">Uncharacterized protein</fullName>
    </submittedName>
</protein>